<name>A0ABQ9DKJ5_9PASS</name>
<evidence type="ECO:0000313" key="2">
    <source>
        <dbReference type="Proteomes" id="UP001145742"/>
    </source>
</evidence>
<reference evidence="1" key="1">
    <citation type="submission" date="2019-10" db="EMBL/GenBank/DDBJ databases">
        <authorList>
            <person name="Soares A.E.R."/>
            <person name="Aleixo A."/>
            <person name="Schneider P."/>
            <person name="Miyaki C.Y."/>
            <person name="Schneider M.P."/>
            <person name="Mello C."/>
            <person name="Vasconcelos A.T.R."/>
        </authorList>
    </citation>
    <scope>NUCLEOTIDE SEQUENCE</scope>
    <source>
        <tissue evidence="1">Muscle</tissue>
    </source>
</reference>
<evidence type="ECO:0000313" key="1">
    <source>
        <dbReference type="EMBL" id="KAJ7422239.1"/>
    </source>
</evidence>
<dbReference type="Proteomes" id="UP001145742">
    <property type="component" value="Unassembled WGS sequence"/>
</dbReference>
<dbReference type="EMBL" id="WHWB01033068">
    <property type="protein sequence ID" value="KAJ7422239.1"/>
    <property type="molecule type" value="Genomic_DNA"/>
</dbReference>
<gene>
    <name evidence="1" type="ORF">WISP_38706</name>
</gene>
<keyword evidence="2" id="KW-1185">Reference proteome</keyword>
<sequence length="130" mass="14823">MRNSSGDDAHGHDGAMLVQDSEKWLMHQMRGLNNLEECIYENVMKFSKRNCQILYLGITFHTVKDFRVLLSGKLSGNQQFAVYGAAITKGKNFMATRKTKMPSKQAIDTKIMTIWFNPPCINQNYSLSLN</sequence>
<comment type="caution">
    <text evidence="1">The sequence shown here is derived from an EMBL/GenBank/DDBJ whole genome shotgun (WGS) entry which is preliminary data.</text>
</comment>
<organism evidence="1 2">
    <name type="scientific">Willisornis vidua</name>
    <name type="common">Xingu scale-backed antbird</name>
    <dbReference type="NCBI Taxonomy" id="1566151"/>
    <lineage>
        <taxon>Eukaryota</taxon>
        <taxon>Metazoa</taxon>
        <taxon>Chordata</taxon>
        <taxon>Craniata</taxon>
        <taxon>Vertebrata</taxon>
        <taxon>Euteleostomi</taxon>
        <taxon>Archelosauria</taxon>
        <taxon>Archosauria</taxon>
        <taxon>Dinosauria</taxon>
        <taxon>Saurischia</taxon>
        <taxon>Theropoda</taxon>
        <taxon>Coelurosauria</taxon>
        <taxon>Aves</taxon>
        <taxon>Neognathae</taxon>
        <taxon>Neoaves</taxon>
        <taxon>Telluraves</taxon>
        <taxon>Australaves</taxon>
        <taxon>Passeriformes</taxon>
        <taxon>Thamnophilidae</taxon>
        <taxon>Willisornis</taxon>
    </lineage>
</organism>
<accession>A0ABQ9DKJ5</accession>
<protein>
    <submittedName>
        <fullName evidence="1">Uncharacterized protein</fullName>
    </submittedName>
</protein>
<proteinExistence type="predicted"/>